<reference evidence="2 3" key="1">
    <citation type="submission" date="2018-11" db="EMBL/GenBank/DDBJ databases">
        <title>Genome sequence and assembly of Colletotrichum sidae.</title>
        <authorList>
            <person name="Gan P."/>
            <person name="Shirasu K."/>
        </authorList>
    </citation>
    <scope>NUCLEOTIDE SEQUENCE [LARGE SCALE GENOMIC DNA]</scope>
    <source>
        <strain evidence="2 3">CBS 518.97</strain>
    </source>
</reference>
<name>A0A4R8TM12_9PEZI</name>
<accession>A0A4R8TM12</accession>
<dbReference type="PANTHER" id="PTHR45632:SF24">
    <property type="entry name" value="GALACTOSE OXIDASE"/>
    <property type="match status" value="1"/>
</dbReference>
<dbReference type="Gene3D" id="2.120.10.80">
    <property type="entry name" value="Kelch-type beta propeller"/>
    <property type="match status" value="2"/>
</dbReference>
<dbReference type="SMART" id="SM00612">
    <property type="entry name" value="Kelch"/>
    <property type="match status" value="5"/>
</dbReference>
<dbReference type="PANTHER" id="PTHR45632">
    <property type="entry name" value="LD33804P"/>
    <property type="match status" value="1"/>
</dbReference>
<dbReference type="Proteomes" id="UP000295604">
    <property type="component" value="Unassembled WGS sequence"/>
</dbReference>
<dbReference type="AlphaFoldDB" id="A0A4R8TM12"/>
<organism evidence="2 3">
    <name type="scientific">Colletotrichum sidae</name>
    <dbReference type="NCBI Taxonomy" id="1347389"/>
    <lineage>
        <taxon>Eukaryota</taxon>
        <taxon>Fungi</taxon>
        <taxon>Dikarya</taxon>
        <taxon>Ascomycota</taxon>
        <taxon>Pezizomycotina</taxon>
        <taxon>Sordariomycetes</taxon>
        <taxon>Hypocreomycetidae</taxon>
        <taxon>Glomerellales</taxon>
        <taxon>Glomerellaceae</taxon>
        <taxon>Colletotrichum</taxon>
        <taxon>Colletotrichum orbiculare species complex</taxon>
    </lineage>
</organism>
<proteinExistence type="predicted"/>
<protein>
    <submittedName>
        <fullName evidence="2">Kelch-like protein terF</fullName>
    </submittedName>
</protein>
<evidence type="ECO:0000313" key="2">
    <source>
        <dbReference type="EMBL" id="TEA19361.1"/>
    </source>
</evidence>
<keyword evidence="1" id="KW-0732">Signal</keyword>
<feature type="signal peptide" evidence="1">
    <location>
        <begin position="1"/>
        <end position="21"/>
    </location>
</feature>
<dbReference type="SUPFAM" id="SSF117281">
    <property type="entry name" value="Kelch motif"/>
    <property type="match status" value="2"/>
</dbReference>
<feature type="chain" id="PRO_5020609882" evidence="1">
    <location>
        <begin position="22"/>
        <end position="359"/>
    </location>
</feature>
<dbReference type="InterPro" id="IPR006652">
    <property type="entry name" value="Kelch_1"/>
</dbReference>
<evidence type="ECO:0000256" key="1">
    <source>
        <dbReference type="SAM" id="SignalP"/>
    </source>
</evidence>
<gene>
    <name evidence="2" type="primary">terF-1</name>
    <name evidence="2" type="ORF">C8034_v009634</name>
</gene>
<sequence length="359" mass="38019">MRYSLKLVSTTVLGLLELVSAACSANNSSNWVNLAPIPSPRQEQGTVAINNDTIAIVGGIVLDGNTTNTVMTDLLQLYDIPSNTWKTVTPVPYAVNHPNVAAVDGKLYLLGGLVMGRTISGISVNWVASGDCRVYDATKDTWTELSPMPNGTERGSAIVGVRGEMVYLAGGMTILQDTYQDTADTVTAFNTTSGEWQRLPAAAAVLPEGRQHGTGAVIGNAFYVVGGRWFGQTNTRDTVYELDLTDLEAGWQTSKGHMAVARGGLNGGAIGNRFYAFGGEGNPDSTTGVFGQSEVFDTESQQWTGLGTMPVPRHGTQAAAVGGRIYIPGGGLQQDGKLVYVNGVRSFMQPTAHFDAFCP</sequence>
<dbReference type="EMBL" id="QAPF01000048">
    <property type="protein sequence ID" value="TEA19361.1"/>
    <property type="molecule type" value="Genomic_DNA"/>
</dbReference>
<dbReference type="InterPro" id="IPR015915">
    <property type="entry name" value="Kelch-typ_b-propeller"/>
</dbReference>
<evidence type="ECO:0000313" key="3">
    <source>
        <dbReference type="Proteomes" id="UP000295604"/>
    </source>
</evidence>
<dbReference type="Pfam" id="PF24681">
    <property type="entry name" value="Kelch_KLHDC2_KLHL20_DRC7"/>
    <property type="match status" value="1"/>
</dbReference>
<comment type="caution">
    <text evidence="2">The sequence shown here is derived from an EMBL/GenBank/DDBJ whole genome shotgun (WGS) entry which is preliminary data.</text>
</comment>
<keyword evidence="3" id="KW-1185">Reference proteome</keyword>